<dbReference type="PANTHER" id="PTHR31147">
    <property type="entry name" value="ACYL TRANSFERASE 4"/>
    <property type="match status" value="1"/>
</dbReference>
<keyword evidence="3" id="KW-1185">Reference proteome</keyword>
<dbReference type="EMBL" id="AGNK02003866">
    <property type="status" value="NOT_ANNOTATED_CDS"/>
    <property type="molecule type" value="Genomic_DNA"/>
</dbReference>
<dbReference type="AlphaFoldDB" id="K3YLZ6"/>
<dbReference type="HOGENOM" id="CLU_599086_0_0_1"/>
<protein>
    <submittedName>
        <fullName evidence="2">Uncharacterized protein</fullName>
    </submittedName>
</protein>
<dbReference type="Proteomes" id="UP000004995">
    <property type="component" value="Unassembled WGS sequence"/>
</dbReference>
<dbReference type="InterPro" id="IPR050898">
    <property type="entry name" value="Plant_acyltransferase"/>
</dbReference>
<dbReference type="GO" id="GO:0016747">
    <property type="term" value="F:acyltransferase activity, transferring groups other than amino-acyl groups"/>
    <property type="evidence" value="ECO:0007669"/>
    <property type="project" value="UniProtKB-ARBA"/>
</dbReference>
<accession>K3YLZ6</accession>
<dbReference type="EnsemblPlants" id="KQL01878">
    <property type="protein sequence ID" value="KQL01878"/>
    <property type="gene ID" value="SETIT_015272mg"/>
</dbReference>
<evidence type="ECO:0000313" key="2">
    <source>
        <dbReference type="EnsemblPlants" id="KQL01878"/>
    </source>
</evidence>
<dbReference type="Gramene" id="KQL01878">
    <property type="protein sequence ID" value="KQL01878"/>
    <property type="gene ID" value="SETIT_015272mg"/>
</dbReference>
<evidence type="ECO:0000256" key="1">
    <source>
        <dbReference type="ARBA" id="ARBA00009861"/>
    </source>
</evidence>
<dbReference type="Pfam" id="PF02458">
    <property type="entry name" value="Transferase"/>
    <property type="match status" value="1"/>
</dbReference>
<dbReference type="PANTHER" id="PTHR31147:SF8">
    <property type="entry name" value="OS04G0194466 PROTEIN"/>
    <property type="match status" value="1"/>
</dbReference>
<dbReference type="Gene3D" id="3.30.559.10">
    <property type="entry name" value="Chloramphenicol acetyltransferase-like domain"/>
    <property type="match status" value="2"/>
</dbReference>
<name>K3YLZ6_SETIT</name>
<evidence type="ECO:0000313" key="3">
    <source>
        <dbReference type="Proteomes" id="UP000004995"/>
    </source>
</evidence>
<sequence>MPRIISLKYWKIPWEGPPMAAAPKREPELGKRWGNGLRRDEEEFGNAPLTGGWIRVVTDPKPSSWWNSSSRWPAGPSALDLAGGRTDTDCGIKKMPPGFTEAWSMTTHSRCLFNLQTSILMSMEPSMLGCHSSYVAATFSRARTRFSLASLCSALLLLHLLLLELVDDDLCLRIHGAMSSLKAREVLVWRRFVAQLPLTSGCSHCGPTDPLLLMQVTQFSRGGFVVGVTWNHSVADGAEMAQFLQAAGELAVGMSSPSISSDRWDNSLPIILPPSMLDPLDLSFHGITIPSSSTDRIKAEFCDHRFGNGRACTAFKAIATVLWRCRTRATTAITDGDPDSLTLLSFARVMAASGVVASAGIVDLVDMIKSAKEEIPDRFKKDEDDRDQKLQPSIDQQIVKDRYNTLMMSSWRNVGFERADFGGGTPARVMCHLRRRWGFPICVINPPWKGKDGHDYF</sequence>
<reference evidence="3" key="1">
    <citation type="journal article" date="2012" name="Nat. Biotechnol.">
        <title>Reference genome sequence of the model plant Setaria.</title>
        <authorList>
            <person name="Bennetzen J.L."/>
            <person name="Schmutz J."/>
            <person name="Wang H."/>
            <person name="Percifield R."/>
            <person name="Hawkins J."/>
            <person name="Pontaroli A.C."/>
            <person name="Estep M."/>
            <person name="Feng L."/>
            <person name="Vaughn J.N."/>
            <person name="Grimwood J."/>
            <person name="Jenkins J."/>
            <person name="Barry K."/>
            <person name="Lindquist E."/>
            <person name="Hellsten U."/>
            <person name="Deshpande S."/>
            <person name="Wang X."/>
            <person name="Wu X."/>
            <person name="Mitros T."/>
            <person name="Triplett J."/>
            <person name="Yang X."/>
            <person name="Ye C.Y."/>
            <person name="Mauro-Herrera M."/>
            <person name="Wang L."/>
            <person name="Li P."/>
            <person name="Sharma M."/>
            <person name="Sharma R."/>
            <person name="Ronald P.C."/>
            <person name="Panaud O."/>
            <person name="Kellogg E.A."/>
            <person name="Brutnell T.P."/>
            <person name="Doust A.N."/>
            <person name="Tuskan G.A."/>
            <person name="Rokhsar D."/>
            <person name="Devos K.M."/>
        </authorList>
    </citation>
    <scope>NUCLEOTIDE SEQUENCE [LARGE SCALE GENOMIC DNA]</scope>
    <source>
        <strain evidence="3">cv. Yugu1</strain>
    </source>
</reference>
<dbReference type="STRING" id="4555.K3YLZ6"/>
<comment type="similarity">
    <text evidence="1">Belongs to the plant acyltransferase family.</text>
</comment>
<organism evidence="2 3">
    <name type="scientific">Setaria italica</name>
    <name type="common">Foxtail millet</name>
    <name type="synonym">Panicum italicum</name>
    <dbReference type="NCBI Taxonomy" id="4555"/>
    <lineage>
        <taxon>Eukaryota</taxon>
        <taxon>Viridiplantae</taxon>
        <taxon>Streptophyta</taxon>
        <taxon>Embryophyta</taxon>
        <taxon>Tracheophyta</taxon>
        <taxon>Spermatophyta</taxon>
        <taxon>Magnoliopsida</taxon>
        <taxon>Liliopsida</taxon>
        <taxon>Poales</taxon>
        <taxon>Poaceae</taxon>
        <taxon>PACMAD clade</taxon>
        <taxon>Panicoideae</taxon>
        <taxon>Panicodae</taxon>
        <taxon>Paniceae</taxon>
        <taxon>Cenchrinae</taxon>
        <taxon>Setaria</taxon>
    </lineage>
</organism>
<reference evidence="2" key="2">
    <citation type="submission" date="2018-08" db="UniProtKB">
        <authorList>
            <consortium name="EnsemblPlants"/>
        </authorList>
    </citation>
    <scope>IDENTIFICATION</scope>
    <source>
        <strain evidence="2">Yugu1</strain>
    </source>
</reference>
<dbReference type="InterPro" id="IPR023213">
    <property type="entry name" value="CAT-like_dom_sf"/>
</dbReference>
<dbReference type="InParanoid" id="K3YLZ6"/>
<proteinExistence type="inferred from homology"/>